<sequence length="320" mass="33924">MMTMHAFNEARTRLQERTHVTPVLSSKTLNDEIGTQVFIKAEHLQKTGSFKIRGATNRVTLAKEAGATHLLAASSGNHGQAVAYIARTLGLPATIVVPEDANPAKLAAIRDYGSDIIPFGTTSKERIEHAKALEEKMNATIIPPYDDDDIIAGQGTVGLEILSQVRQPSTVVVPIGGGGLIAGVATAIKSINPAVKVVGVEPQEANGAFLSREAGERVSIKASTSVADGLRSSTPGQLTFPLIETYVDDVVLVSEDDIRDAFTFYLSRMKQVVEPSGAVSLAALRAGKIEHHPEDKVVLVASGGNLDLQSVQQYLSPNIG</sequence>
<dbReference type="EMBL" id="FNEN01000002">
    <property type="protein sequence ID" value="SDI46470.1"/>
    <property type="molecule type" value="Genomic_DNA"/>
</dbReference>
<accession>A0A1G8KU80</accession>
<dbReference type="EC" id="4.3.1.19" evidence="4"/>
<evidence type="ECO:0000256" key="4">
    <source>
        <dbReference type="ARBA" id="ARBA00012096"/>
    </source>
</evidence>
<evidence type="ECO:0000256" key="6">
    <source>
        <dbReference type="ARBA" id="ARBA00023239"/>
    </source>
</evidence>
<keyword evidence="5" id="KW-0663">Pyridoxal phosphate</keyword>
<dbReference type="InterPro" id="IPR000634">
    <property type="entry name" value="Ser/Thr_deHydtase_PyrdxlP-BS"/>
</dbReference>
<evidence type="ECO:0000256" key="3">
    <source>
        <dbReference type="ARBA" id="ARBA00010869"/>
    </source>
</evidence>
<dbReference type="GO" id="GO:0006565">
    <property type="term" value="P:L-serine catabolic process"/>
    <property type="evidence" value="ECO:0007669"/>
    <property type="project" value="TreeGrafter"/>
</dbReference>
<dbReference type="GO" id="GO:0030170">
    <property type="term" value="F:pyridoxal phosphate binding"/>
    <property type="evidence" value="ECO:0007669"/>
    <property type="project" value="InterPro"/>
</dbReference>
<dbReference type="InterPro" id="IPR001926">
    <property type="entry name" value="TrpB-like_PALP"/>
</dbReference>
<keyword evidence="6" id="KW-0456">Lyase</keyword>
<dbReference type="OrthoDB" id="9811476at2"/>
<dbReference type="GO" id="GO:0009097">
    <property type="term" value="P:isoleucine biosynthetic process"/>
    <property type="evidence" value="ECO:0007669"/>
    <property type="project" value="TreeGrafter"/>
</dbReference>
<evidence type="ECO:0000259" key="9">
    <source>
        <dbReference type="Pfam" id="PF00291"/>
    </source>
</evidence>
<proteinExistence type="inferred from homology"/>
<evidence type="ECO:0000256" key="1">
    <source>
        <dbReference type="ARBA" id="ARBA00001274"/>
    </source>
</evidence>
<dbReference type="PROSITE" id="PS00165">
    <property type="entry name" value="DEHYDRATASE_SER_THR"/>
    <property type="match status" value="1"/>
</dbReference>
<dbReference type="InterPro" id="IPR050147">
    <property type="entry name" value="Ser/Thr_Dehydratase"/>
</dbReference>
<dbReference type="SUPFAM" id="SSF53686">
    <property type="entry name" value="Tryptophan synthase beta subunit-like PLP-dependent enzymes"/>
    <property type="match status" value="1"/>
</dbReference>
<name>A0A1G8KU80_9BACI</name>
<dbReference type="FunFam" id="3.40.50.1100:FF:000005">
    <property type="entry name" value="Threonine dehydratase catabolic"/>
    <property type="match status" value="1"/>
</dbReference>
<comment type="catalytic activity">
    <reaction evidence="1">
        <text>L-threonine = 2-oxobutanoate + NH4(+)</text>
        <dbReference type="Rhea" id="RHEA:22108"/>
        <dbReference type="ChEBI" id="CHEBI:16763"/>
        <dbReference type="ChEBI" id="CHEBI:28938"/>
        <dbReference type="ChEBI" id="CHEBI:57926"/>
        <dbReference type="EC" id="4.3.1.19"/>
    </reaction>
</comment>
<evidence type="ECO:0000313" key="11">
    <source>
        <dbReference type="Proteomes" id="UP000198853"/>
    </source>
</evidence>
<evidence type="ECO:0000313" key="10">
    <source>
        <dbReference type="EMBL" id="SDI46470.1"/>
    </source>
</evidence>
<evidence type="ECO:0000256" key="8">
    <source>
        <dbReference type="ARBA" id="ARBA00031427"/>
    </source>
</evidence>
<gene>
    <name evidence="10" type="ORF">SAMN04488123_102280</name>
</gene>
<evidence type="ECO:0000256" key="7">
    <source>
        <dbReference type="ARBA" id="ARBA00025527"/>
    </source>
</evidence>
<dbReference type="PANTHER" id="PTHR48078">
    <property type="entry name" value="THREONINE DEHYDRATASE, MITOCHONDRIAL-RELATED"/>
    <property type="match status" value="1"/>
</dbReference>
<protein>
    <recommendedName>
        <fullName evidence="4">threonine ammonia-lyase</fullName>
        <ecNumber evidence="4">4.3.1.19</ecNumber>
    </recommendedName>
    <alternativeName>
        <fullName evidence="8">Threonine deaminase</fullName>
    </alternativeName>
</protein>
<dbReference type="InterPro" id="IPR036052">
    <property type="entry name" value="TrpB-like_PALP_sf"/>
</dbReference>
<evidence type="ECO:0000256" key="5">
    <source>
        <dbReference type="ARBA" id="ARBA00022898"/>
    </source>
</evidence>
<organism evidence="10 11">
    <name type="scientific">Natribacillus halophilus</name>
    <dbReference type="NCBI Taxonomy" id="549003"/>
    <lineage>
        <taxon>Bacteria</taxon>
        <taxon>Bacillati</taxon>
        <taxon>Bacillota</taxon>
        <taxon>Bacilli</taxon>
        <taxon>Bacillales</taxon>
        <taxon>Bacillaceae</taxon>
        <taxon>Natribacillus</taxon>
    </lineage>
</organism>
<comment type="function">
    <text evidence="7">Catalyzes the anaerobic formation of alpha-ketobutyrate and ammonia from threonine in a two-step reaction. The first step involved a dehydration of threonine and a production of enamine intermediates (aminocrotonate), which tautomerizes to its imine form (iminobutyrate). Both intermediates are unstable and short-lived. The second step is the nonenzymatic hydrolysis of the enamine/imine intermediates to form 2-ketobutyrate and free ammonia. In the low water environment of the cell, the second step is accelerated by RidA.</text>
</comment>
<dbReference type="AlphaFoldDB" id="A0A1G8KU80"/>
<dbReference type="RefSeq" id="WP_090396179.1">
    <property type="nucleotide sequence ID" value="NZ_FNEN01000002.1"/>
</dbReference>
<reference evidence="10 11" key="1">
    <citation type="submission" date="2016-10" db="EMBL/GenBank/DDBJ databases">
        <authorList>
            <person name="de Groot N.N."/>
        </authorList>
    </citation>
    <scope>NUCLEOTIDE SEQUENCE [LARGE SCALE GENOMIC DNA]</scope>
    <source>
        <strain evidence="10 11">DSM 21771</strain>
    </source>
</reference>
<feature type="domain" description="Tryptophan synthase beta chain-like PALP" evidence="9">
    <location>
        <begin position="19"/>
        <end position="303"/>
    </location>
</feature>
<comment type="cofactor">
    <cofactor evidence="2">
        <name>pyridoxal 5'-phosphate</name>
        <dbReference type="ChEBI" id="CHEBI:597326"/>
    </cofactor>
</comment>
<dbReference type="Gene3D" id="3.40.50.1100">
    <property type="match status" value="2"/>
</dbReference>
<dbReference type="GO" id="GO:0003941">
    <property type="term" value="F:L-serine ammonia-lyase activity"/>
    <property type="evidence" value="ECO:0007669"/>
    <property type="project" value="TreeGrafter"/>
</dbReference>
<comment type="similarity">
    <text evidence="3">Belongs to the serine/threonine dehydratase family.</text>
</comment>
<dbReference type="CDD" id="cd01562">
    <property type="entry name" value="Thr-dehyd"/>
    <property type="match status" value="1"/>
</dbReference>
<dbReference type="FunFam" id="3.40.50.1100:FF:000007">
    <property type="entry name" value="L-threonine dehydratase catabolic TdcB"/>
    <property type="match status" value="1"/>
</dbReference>
<keyword evidence="11" id="KW-1185">Reference proteome</keyword>
<dbReference type="GO" id="GO:0016846">
    <property type="term" value="F:carbon-sulfur lyase activity"/>
    <property type="evidence" value="ECO:0007669"/>
    <property type="project" value="UniProtKB-ARBA"/>
</dbReference>
<dbReference type="GO" id="GO:0004794">
    <property type="term" value="F:threonine deaminase activity"/>
    <property type="evidence" value="ECO:0007669"/>
    <property type="project" value="UniProtKB-EC"/>
</dbReference>
<dbReference type="Pfam" id="PF00291">
    <property type="entry name" value="PALP"/>
    <property type="match status" value="1"/>
</dbReference>
<evidence type="ECO:0000256" key="2">
    <source>
        <dbReference type="ARBA" id="ARBA00001933"/>
    </source>
</evidence>
<dbReference type="PANTHER" id="PTHR48078:SF6">
    <property type="entry name" value="L-THREONINE DEHYDRATASE CATABOLIC TDCB"/>
    <property type="match status" value="1"/>
</dbReference>
<dbReference type="Proteomes" id="UP000198853">
    <property type="component" value="Unassembled WGS sequence"/>
</dbReference>
<dbReference type="GO" id="GO:0006567">
    <property type="term" value="P:L-threonine catabolic process"/>
    <property type="evidence" value="ECO:0007669"/>
    <property type="project" value="TreeGrafter"/>
</dbReference>